<accession>A0A380S995</accession>
<dbReference type="Proteomes" id="UP000255423">
    <property type="component" value="Unassembled WGS sequence"/>
</dbReference>
<name>A0A380S995_FIBSU</name>
<sequence length="274" mass="30273">MHNILYIYYIDKKQNLKEKIMFKKIALAAALTASASFATWDYFPILDGGKGQAELDVAYFKIEKLSELQIAAAARYSITPNFEFGIGIPFLLYAAYDGESYDDVAGLGKIQLMTRYQFTPNVSAFVDFILPTCGDNTCDDDGAFAFHFGAQYSQKFGIVNFGSELGLQLETAGDNDVTPPWELNIGVEADFEVNPVFVPYVGLETHTLLGKYSYKGDDASKSYTGKTGFDPYFGFTANITPQVYAGAQLRFGIGEDYYGENTLTTITAKVGFNF</sequence>
<reference evidence="1 2" key="1">
    <citation type="submission" date="2017-08" db="EMBL/GenBank/DDBJ databases">
        <authorList>
            <person name="de Groot N.N."/>
        </authorList>
    </citation>
    <scope>NUCLEOTIDE SEQUENCE [LARGE SCALE GENOMIC DNA]</scope>
    <source>
        <strain evidence="1 2">HM2</strain>
    </source>
</reference>
<gene>
    <name evidence="1" type="ORF">SAMN05661053_2804</name>
</gene>
<proteinExistence type="predicted"/>
<evidence type="ECO:0000313" key="2">
    <source>
        <dbReference type="Proteomes" id="UP000255423"/>
    </source>
</evidence>
<dbReference type="AlphaFoldDB" id="A0A380S995"/>
<dbReference type="EMBL" id="UHJL01000005">
    <property type="protein sequence ID" value="SUQ26000.1"/>
    <property type="molecule type" value="Genomic_DNA"/>
</dbReference>
<evidence type="ECO:0000313" key="1">
    <source>
        <dbReference type="EMBL" id="SUQ26000.1"/>
    </source>
</evidence>
<protein>
    <recommendedName>
        <fullName evidence="3">MetA-pathway of phenol degradation</fullName>
    </recommendedName>
</protein>
<evidence type="ECO:0008006" key="3">
    <source>
        <dbReference type="Google" id="ProtNLM"/>
    </source>
</evidence>
<organism evidence="1 2">
    <name type="scientific">Fibrobacter succinogenes</name>
    <name type="common">Bacteroides succinogenes</name>
    <dbReference type="NCBI Taxonomy" id="833"/>
    <lineage>
        <taxon>Bacteria</taxon>
        <taxon>Pseudomonadati</taxon>
        <taxon>Fibrobacterota</taxon>
        <taxon>Fibrobacteria</taxon>
        <taxon>Fibrobacterales</taxon>
        <taxon>Fibrobacteraceae</taxon>
        <taxon>Fibrobacter</taxon>
    </lineage>
</organism>